<feature type="region of interest" description="Disordered" evidence="1">
    <location>
        <begin position="1"/>
        <end position="44"/>
    </location>
</feature>
<name>A0A8K0CE45_IGNLU</name>
<protein>
    <recommendedName>
        <fullName evidence="2">TLDc domain-containing protein</fullName>
    </recommendedName>
</protein>
<feature type="compositionally biased region" description="Basic residues" evidence="1">
    <location>
        <begin position="1"/>
        <end position="10"/>
    </location>
</feature>
<evidence type="ECO:0000259" key="2">
    <source>
        <dbReference type="PROSITE" id="PS51886"/>
    </source>
</evidence>
<feature type="compositionally biased region" description="Polar residues" evidence="1">
    <location>
        <begin position="17"/>
        <end position="27"/>
    </location>
</feature>
<dbReference type="EMBL" id="VTPC01090587">
    <property type="protein sequence ID" value="KAF2882858.1"/>
    <property type="molecule type" value="Genomic_DNA"/>
</dbReference>
<evidence type="ECO:0000313" key="4">
    <source>
        <dbReference type="Proteomes" id="UP000801492"/>
    </source>
</evidence>
<dbReference type="Pfam" id="PF07534">
    <property type="entry name" value="TLD"/>
    <property type="match status" value="1"/>
</dbReference>
<evidence type="ECO:0000313" key="3">
    <source>
        <dbReference type="EMBL" id="KAF2882858.1"/>
    </source>
</evidence>
<dbReference type="InterPro" id="IPR006571">
    <property type="entry name" value="TLDc_dom"/>
</dbReference>
<evidence type="ECO:0000256" key="1">
    <source>
        <dbReference type="SAM" id="MobiDB-lite"/>
    </source>
</evidence>
<organism evidence="3 4">
    <name type="scientific">Ignelater luminosus</name>
    <name type="common">Cucubano</name>
    <name type="synonym">Pyrophorus luminosus</name>
    <dbReference type="NCBI Taxonomy" id="2038154"/>
    <lineage>
        <taxon>Eukaryota</taxon>
        <taxon>Metazoa</taxon>
        <taxon>Ecdysozoa</taxon>
        <taxon>Arthropoda</taxon>
        <taxon>Hexapoda</taxon>
        <taxon>Insecta</taxon>
        <taxon>Pterygota</taxon>
        <taxon>Neoptera</taxon>
        <taxon>Endopterygota</taxon>
        <taxon>Coleoptera</taxon>
        <taxon>Polyphaga</taxon>
        <taxon>Elateriformia</taxon>
        <taxon>Elateroidea</taxon>
        <taxon>Elateridae</taxon>
        <taxon>Agrypninae</taxon>
        <taxon>Pyrophorini</taxon>
        <taxon>Ignelater</taxon>
    </lineage>
</organism>
<proteinExistence type="predicted"/>
<reference evidence="3" key="1">
    <citation type="submission" date="2019-08" db="EMBL/GenBank/DDBJ databases">
        <title>The genome of the North American firefly Photinus pyralis.</title>
        <authorList>
            <consortium name="Photinus pyralis genome working group"/>
            <person name="Fallon T.R."/>
            <person name="Sander Lower S.E."/>
            <person name="Weng J.-K."/>
        </authorList>
    </citation>
    <scope>NUCLEOTIDE SEQUENCE</scope>
    <source>
        <strain evidence="3">TRF0915ILg1</strain>
        <tissue evidence="3">Whole body</tissue>
    </source>
</reference>
<gene>
    <name evidence="3" type="ORF">ILUMI_23370</name>
</gene>
<feature type="domain" description="TLDc" evidence="2">
    <location>
        <begin position="284"/>
        <end position="438"/>
    </location>
</feature>
<accession>A0A8K0CE45</accession>
<sequence>MGNHHSHGNKRKVEESAPSSTTGSNNSSRKDISRTPSASDIQERPLNLLPVEKLAKILANKSQEYEGVNGITLSVFTKYLFPRYPSFSEKLYNYLHSLSKSKTSYMSTSQFKQQCEKFLAVLDDETVRNILVRMFSSDGDNLTPDDLRLLLMCTYHVAMDHYSEGPQMCLAINKTLTAVTDSCFHSKKSLSCQYVAHWIETNCPRLLLTLHRYAVHALATSYRTLETDEPHLAAGLELATPVLEQPPPFSQGKHVHPHLLQMSMSWLLAGALPPLYSRPQRAHSPNNSGVGLSSQAFLMKLLCAVPSHWVNLYDSEEMGLGANRFMHHVLAYKGATLCLLKVDGGSIFCIGCPNEWKESHLYWGGEDAILFQLYPKFLMLEKGSKMLYLNTTIRGYPQGLRVGKDPRSPILSINAGFEKMEYRKIPYSLEYIEVWGCGDQASREAQLDIKKWEVKEAERQRCVKLSAADWLDHPDRYLLELAGRPQYNNQNPPS</sequence>
<comment type="caution">
    <text evidence="3">The sequence shown here is derived from an EMBL/GenBank/DDBJ whole genome shotgun (WGS) entry which is preliminary data.</text>
</comment>
<dbReference type="PROSITE" id="PS51886">
    <property type="entry name" value="TLDC"/>
    <property type="match status" value="1"/>
</dbReference>
<dbReference type="SMART" id="SM00584">
    <property type="entry name" value="TLDc"/>
    <property type="match status" value="1"/>
</dbReference>
<dbReference type="AlphaFoldDB" id="A0A8K0CE45"/>
<dbReference type="Proteomes" id="UP000801492">
    <property type="component" value="Unassembled WGS sequence"/>
</dbReference>
<dbReference type="OrthoDB" id="289228at2759"/>
<keyword evidence="4" id="KW-1185">Reference proteome</keyword>